<protein>
    <submittedName>
        <fullName evidence="2">Uncharacterized protein</fullName>
    </submittedName>
</protein>
<dbReference type="AlphaFoldDB" id="A0A427YTE9"/>
<feature type="compositionally biased region" description="Basic and acidic residues" evidence="1">
    <location>
        <begin position="84"/>
        <end position="101"/>
    </location>
</feature>
<evidence type="ECO:0000313" key="3">
    <source>
        <dbReference type="Proteomes" id="UP000279259"/>
    </source>
</evidence>
<feature type="region of interest" description="Disordered" evidence="1">
    <location>
        <begin position="1"/>
        <end position="161"/>
    </location>
</feature>
<feature type="compositionally biased region" description="Basic and acidic residues" evidence="1">
    <location>
        <begin position="1"/>
        <end position="56"/>
    </location>
</feature>
<evidence type="ECO:0000313" key="2">
    <source>
        <dbReference type="EMBL" id="RSH94428.1"/>
    </source>
</evidence>
<reference evidence="2 3" key="1">
    <citation type="submission" date="2018-11" db="EMBL/GenBank/DDBJ databases">
        <title>Genome sequence of Saitozyma podzolica DSM 27192.</title>
        <authorList>
            <person name="Aliyu H."/>
            <person name="Gorte O."/>
            <person name="Ochsenreither K."/>
        </authorList>
    </citation>
    <scope>NUCLEOTIDE SEQUENCE [LARGE SCALE GENOMIC DNA]</scope>
    <source>
        <strain evidence="2 3">DSM 27192</strain>
    </source>
</reference>
<gene>
    <name evidence="2" type="ORF">EHS25_004231</name>
</gene>
<dbReference type="EMBL" id="RSCD01000002">
    <property type="protein sequence ID" value="RSH94428.1"/>
    <property type="molecule type" value="Genomic_DNA"/>
</dbReference>
<proteinExistence type="predicted"/>
<keyword evidence="3" id="KW-1185">Reference proteome</keyword>
<evidence type="ECO:0000256" key="1">
    <source>
        <dbReference type="SAM" id="MobiDB-lite"/>
    </source>
</evidence>
<name>A0A427YTE9_9TREE</name>
<organism evidence="2 3">
    <name type="scientific">Saitozyma podzolica</name>
    <dbReference type="NCBI Taxonomy" id="1890683"/>
    <lineage>
        <taxon>Eukaryota</taxon>
        <taxon>Fungi</taxon>
        <taxon>Dikarya</taxon>
        <taxon>Basidiomycota</taxon>
        <taxon>Agaricomycotina</taxon>
        <taxon>Tremellomycetes</taxon>
        <taxon>Tremellales</taxon>
        <taxon>Trimorphomycetaceae</taxon>
        <taxon>Saitozyma</taxon>
    </lineage>
</organism>
<dbReference type="Proteomes" id="UP000279259">
    <property type="component" value="Unassembled WGS sequence"/>
</dbReference>
<accession>A0A427YTE9</accession>
<comment type="caution">
    <text evidence="2">The sequence shown here is derived from an EMBL/GenBank/DDBJ whole genome shotgun (WGS) entry which is preliminary data.</text>
</comment>
<sequence>MVGKYEKYKALKQDQEAGRSGKLPPDLKDGYERLKARAREKESTKSRGVAEDEANHSDQTVPRRLKTDEDGSRSPRVSPGDGYQRTDEEGRKSREPSRREGPNAGGGGDKPAKVRLEDLTPEIVGKMQRARERKRLEKERAAKAALGQGSSGLSPVEKEEL</sequence>